<keyword evidence="1" id="KW-0969">Cilium</keyword>
<comment type="caution">
    <text evidence="1">The sequence shown here is derived from an EMBL/GenBank/DDBJ whole genome shotgun (WGS) entry which is preliminary data.</text>
</comment>
<evidence type="ECO:0000313" key="2">
    <source>
        <dbReference type="Proteomes" id="UP000094769"/>
    </source>
</evidence>
<dbReference type="GO" id="GO:0032259">
    <property type="term" value="P:methylation"/>
    <property type="evidence" value="ECO:0007669"/>
    <property type="project" value="UniProtKB-KW"/>
</dbReference>
<dbReference type="Pfam" id="PF03692">
    <property type="entry name" value="CxxCxxCC"/>
    <property type="match status" value="1"/>
</dbReference>
<keyword evidence="1" id="KW-0966">Cell projection</keyword>
<dbReference type="AlphaFoldDB" id="A0A7Z0VKD3"/>
<dbReference type="InterPro" id="IPR005358">
    <property type="entry name" value="Puta_zinc/iron-chelating_dom"/>
</dbReference>
<reference evidence="1 2" key="1">
    <citation type="submission" date="2016-06" db="EMBL/GenBank/DDBJ databases">
        <title>Genome sequence of endosymbiont of Candidatus Endolucinida thiodiazotropha.</title>
        <authorList>
            <person name="Poehlein A."/>
            <person name="Koenig S."/>
            <person name="Heiden S.E."/>
            <person name="Thuermer A."/>
            <person name="Voget S."/>
            <person name="Daniel R."/>
            <person name="Markert S."/>
            <person name="Gros O."/>
            <person name="Schweder T."/>
        </authorList>
    </citation>
    <scope>NUCLEOTIDE SEQUENCE [LARGE SCALE GENOMIC DNA]</scope>
    <source>
        <strain evidence="1 2">COS</strain>
    </source>
</reference>
<gene>
    <name evidence="1" type="ORF">CODIS_26970</name>
</gene>
<organism evidence="1 2">
    <name type="scientific">Candidatus Thiodiazotropha endolucinida</name>
    <dbReference type="NCBI Taxonomy" id="1655433"/>
    <lineage>
        <taxon>Bacteria</taxon>
        <taxon>Pseudomonadati</taxon>
        <taxon>Pseudomonadota</taxon>
        <taxon>Gammaproteobacteria</taxon>
        <taxon>Chromatiales</taxon>
        <taxon>Sedimenticolaceae</taxon>
        <taxon>Candidatus Thiodiazotropha</taxon>
    </lineage>
</organism>
<keyword evidence="1" id="KW-0808">Transferase</keyword>
<evidence type="ECO:0000313" key="1">
    <source>
        <dbReference type="EMBL" id="ODJ87180.1"/>
    </source>
</evidence>
<protein>
    <submittedName>
        <fullName evidence="1">Flagellin N-methylase</fullName>
    </submittedName>
</protein>
<proteinExistence type="predicted"/>
<sequence length="252" mass="27645">MTDVNPQTATVNAEIRIGNRTIRFSAQFSNEAIQLHELLPFFQNITDKVVEIAIAEVIESGKRISCHNGCSACCSHLVPISKAEGAALLNLIETLPEARRSEVRSRFAKNMAALEEAGSGLFDKLKKAALDHDKERIKAIGLAYFDLDLACPFLQDQSCSIHPHRPLSCREFLVVSDPVYCVKPDPAVVENVVLPKRVSSILYNMSSRDSNGDTGFMPLIQLLASAESIQIEQPAPAPAIDWVNRFLESLGG</sequence>
<accession>A0A7Z0VKD3</accession>
<dbReference type="EMBL" id="MARB01000014">
    <property type="protein sequence ID" value="ODJ87180.1"/>
    <property type="molecule type" value="Genomic_DNA"/>
</dbReference>
<name>A0A7Z0VKD3_9GAMM</name>
<dbReference type="GO" id="GO:0008168">
    <property type="term" value="F:methyltransferase activity"/>
    <property type="evidence" value="ECO:0007669"/>
    <property type="project" value="UniProtKB-KW"/>
</dbReference>
<dbReference type="RefSeq" id="WP_069125821.1">
    <property type="nucleotide sequence ID" value="NZ_MARB01000014.1"/>
</dbReference>
<keyword evidence="2" id="KW-1185">Reference proteome</keyword>
<keyword evidence="1" id="KW-0489">Methyltransferase</keyword>
<dbReference type="Proteomes" id="UP000094769">
    <property type="component" value="Unassembled WGS sequence"/>
</dbReference>
<keyword evidence="1" id="KW-0282">Flagellum</keyword>